<keyword evidence="2" id="KW-0805">Transcription regulation</keyword>
<evidence type="ECO:0000256" key="1">
    <source>
        <dbReference type="ARBA" id="ARBA00022553"/>
    </source>
</evidence>
<dbReference type="GO" id="GO:0000160">
    <property type="term" value="P:phosphorelay signal transduction system"/>
    <property type="evidence" value="ECO:0007669"/>
    <property type="project" value="InterPro"/>
</dbReference>
<dbReference type="PROSITE" id="PS50110">
    <property type="entry name" value="RESPONSE_REGULATORY"/>
    <property type="match status" value="1"/>
</dbReference>
<name>A0A4R6RH65_9HYPH</name>
<dbReference type="InterPro" id="IPR001789">
    <property type="entry name" value="Sig_transdc_resp-reg_receiver"/>
</dbReference>
<dbReference type="Pfam" id="PF00072">
    <property type="entry name" value="Response_reg"/>
    <property type="match status" value="1"/>
</dbReference>
<evidence type="ECO:0000256" key="3">
    <source>
        <dbReference type="ARBA" id="ARBA00023163"/>
    </source>
</evidence>
<dbReference type="Gene3D" id="3.40.50.2300">
    <property type="match status" value="1"/>
</dbReference>
<evidence type="ECO:0000313" key="7">
    <source>
        <dbReference type="Proteomes" id="UP000294547"/>
    </source>
</evidence>
<keyword evidence="7" id="KW-1185">Reference proteome</keyword>
<dbReference type="Proteomes" id="UP000294547">
    <property type="component" value="Unassembled WGS sequence"/>
</dbReference>
<dbReference type="EMBL" id="SNXY01000007">
    <property type="protein sequence ID" value="TDP85167.1"/>
    <property type="molecule type" value="Genomic_DNA"/>
</dbReference>
<reference evidence="6 7" key="1">
    <citation type="submission" date="2019-03" db="EMBL/GenBank/DDBJ databases">
        <title>Genomic Encyclopedia of Type Strains, Phase IV (KMG-IV): sequencing the most valuable type-strain genomes for metagenomic binning, comparative biology and taxonomic classification.</title>
        <authorList>
            <person name="Goeker M."/>
        </authorList>
    </citation>
    <scope>NUCLEOTIDE SEQUENCE [LARGE SCALE GENOMIC DNA]</scope>
    <source>
        <strain evidence="6 7">DSM 102969</strain>
    </source>
</reference>
<sequence>MGALEIIVANEPEPAGVILVVEDEVLIRLDVSDFLRGQGFDVVEAASADEAIAVMASGEHVSLVFTDVQMPGSTDGLGLVRWIRRHRPTVPVIVTSGLSRDRDLSPDLADLAPIEQKPYSEAALLRRIRRRLDL</sequence>
<keyword evidence="1 4" id="KW-0597">Phosphoprotein</keyword>
<evidence type="ECO:0000313" key="6">
    <source>
        <dbReference type="EMBL" id="TDP85167.1"/>
    </source>
</evidence>
<dbReference type="PANTHER" id="PTHR44591:SF3">
    <property type="entry name" value="RESPONSE REGULATORY DOMAIN-CONTAINING PROTEIN"/>
    <property type="match status" value="1"/>
</dbReference>
<accession>A0A4R6RH65</accession>
<keyword evidence="3" id="KW-0804">Transcription</keyword>
<dbReference type="InterPro" id="IPR050595">
    <property type="entry name" value="Bact_response_regulator"/>
</dbReference>
<dbReference type="OrthoDB" id="9784719at2"/>
<evidence type="ECO:0000256" key="2">
    <source>
        <dbReference type="ARBA" id="ARBA00023015"/>
    </source>
</evidence>
<dbReference type="PANTHER" id="PTHR44591">
    <property type="entry name" value="STRESS RESPONSE REGULATOR PROTEIN 1"/>
    <property type="match status" value="1"/>
</dbReference>
<comment type="caution">
    <text evidence="6">The sequence shown here is derived from an EMBL/GenBank/DDBJ whole genome shotgun (WGS) entry which is preliminary data.</text>
</comment>
<proteinExistence type="predicted"/>
<feature type="domain" description="Response regulatory" evidence="5">
    <location>
        <begin position="17"/>
        <end position="132"/>
    </location>
</feature>
<dbReference type="InterPro" id="IPR011006">
    <property type="entry name" value="CheY-like_superfamily"/>
</dbReference>
<evidence type="ECO:0000256" key="4">
    <source>
        <dbReference type="PROSITE-ProRule" id="PRU00169"/>
    </source>
</evidence>
<feature type="modified residue" description="4-aspartylphosphate" evidence="4">
    <location>
        <position position="67"/>
    </location>
</feature>
<dbReference type="RefSeq" id="WP_126541034.1">
    <property type="nucleotide sequence ID" value="NZ_BSPM01000004.1"/>
</dbReference>
<gene>
    <name evidence="6" type="ORF">EDD54_2015</name>
</gene>
<evidence type="ECO:0000259" key="5">
    <source>
        <dbReference type="PROSITE" id="PS50110"/>
    </source>
</evidence>
<dbReference type="AlphaFoldDB" id="A0A4R6RH65"/>
<dbReference type="SMART" id="SM00448">
    <property type="entry name" value="REC"/>
    <property type="match status" value="1"/>
</dbReference>
<dbReference type="SUPFAM" id="SSF52172">
    <property type="entry name" value="CheY-like"/>
    <property type="match status" value="1"/>
</dbReference>
<organism evidence="6 7">
    <name type="scientific">Oharaeibacter diazotrophicus</name>
    <dbReference type="NCBI Taxonomy" id="1920512"/>
    <lineage>
        <taxon>Bacteria</taxon>
        <taxon>Pseudomonadati</taxon>
        <taxon>Pseudomonadota</taxon>
        <taxon>Alphaproteobacteria</taxon>
        <taxon>Hyphomicrobiales</taxon>
        <taxon>Pleomorphomonadaceae</taxon>
        <taxon>Oharaeibacter</taxon>
    </lineage>
</organism>
<protein>
    <submittedName>
        <fullName evidence="6">Response regulator receiver domain-containing protein</fullName>
    </submittedName>
</protein>